<dbReference type="PANTHER" id="PTHR24123">
    <property type="entry name" value="ANKYRIN REPEAT-CONTAINING"/>
    <property type="match status" value="1"/>
</dbReference>
<dbReference type="PANTHER" id="PTHR24123:SF33">
    <property type="entry name" value="PROTEIN HOS4"/>
    <property type="match status" value="1"/>
</dbReference>
<dbReference type="OMA" id="INHICEC"/>
<feature type="repeat" description="ANK" evidence="3">
    <location>
        <begin position="93"/>
        <end position="125"/>
    </location>
</feature>
<organism evidence="4 5">
    <name type="scientific">Eutypa lata (strain UCR-EL1)</name>
    <name type="common">Grapevine dieback disease fungus</name>
    <name type="synonym">Eutypa armeniacae</name>
    <dbReference type="NCBI Taxonomy" id="1287681"/>
    <lineage>
        <taxon>Eukaryota</taxon>
        <taxon>Fungi</taxon>
        <taxon>Dikarya</taxon>
        <taxon>Ascomycota</taxon>
        <taxon>Pezizomycotina</taxon>
        <taxon>Sordariomycetes</taxon>
        <taxon>Xylariomycetidae</taxon>
        <taxon>Xylariales</taxon>
        <taxon>Diatrypaceae</taxon>
        <taxon>Eutypa</taxon>
    </lineage>
</organism>
<evidence type="ECO:0000256" key="3">
    <source>
        <dbReference type="PROSITE-ProRule" id="PRU00023"/>
    </source>
</evidence>
<evidence type="ECO:0000313" key="4">
    <source>
        <dbReference type="EMBL" id="EMR65391.1"/>
    </source>
</evidence>
<dbReference type="SUPFAM" id="SSF48403">
    <property type="entry name" value="Ankyrin repeat"/>
    <property type="match status" value="2"/>
</dbReference>
<dbReference type="OrthoDB" id="341259at2759"/>
<sequence length="453" mass="48709">MIASQSVNLDLVEWLLKSGADTDVLDYIDASALYYVIRDGCVDVVAALLKKGARIGVAHVSGEEHILFHAMSHPEIVLLLLDYGADPNLANSTGNMAINMASSSGNVEVARMLIRKGADINHNDAYGWAPIFDVVGYSENVAFTRLLAENGAKMEGMAGGDTLLHLALGRDLEILTALLEFRKNIDINALNKDGFTALHNIVLQRDIKYLQALIRAGADLNTPGPDGETPLHSAAAEGEAIDHLKLLVAQPDIDLDKLCSSLGSPLCIASAKLNVEGVQALLDRSADVNIAIPNILLSTPLILVLSTFGCTTRSKDILTIDVITRMLVFNSPNKANVKQTLRGGRFHTALAAACISAGPATLKFLVEEGAEVHLADTVSGRLPQHFAAANGIDNFQAIALSYRSDLMASDKEQKNCLHWASQFGNLQAVEFIISRLSDDERLAHYINRPDSDG</sequence>
<dbReference type="EMBL" id="KB706877">
    <property type="protein sequence ID" value="EMR65391.1"/>
    <property type="molecule type" value="Genomic_DNA"/>
</dbReference>
<dbReference type="PROSITE" id="PS50088">
    <property type="entry name" value="ANK_REPEAT"/>
    <property type="match status" value="3"/>
</dbReference>
<dbReference type="Gene3D" id="1.25.40.20">
    <property type="entry name" value="Ankyrin repeat-containing domain"/>
    <property type="match status" value="3"/>
</dbReference>
<dbReference type="AlphaFoldDB" id="M7T6E0"/>
<dbReference type="InterPro" id="IPR002110">
    <property type="entry name" value="Ankyrin_rpt"/>
</dbReference>
<evidence type="ECO:0000256" key="1">
    <source>
        <dbReference type="ARBA" id="ARBA00022737"/>
    </source>
</evidence>
<dbReference type="KEGG" id="ela:UCREL1_7637"/>
<dbReference type="SMART" id="SM00248">
    <property type="entry name" value="ANK"/>
    <property type="match status" value="10"/>
</dbReference>
<dbReference type="InterPro" id="IPR051165">
    <property type="entry name" value="Multifunctional_ANK_Repeat"/>
</dbReference>
<feature type="repeat" description="ANK" evidence="3">
    <location>
        <begin position="1"/>
        <end position="27"/>
    </location>
</feature>
<evidence type="ECO:0000313" key="5">
    <source>
        <dbReference type="Proteomes" id="UP000012174"/>
    </source>
</evidence>
<keyword evidence="1" id="KW-0677">Repeat</keyword>
<protein>
    <submittedName>
        <fullName evidence="4">Putative ankyrin repeat-containing protein</fullName>
    </submittedName>
</protein>
<dbReference type="HOGENOM" id="CLU_604157_0_0_1"/>
<dbReference type="PROSITE" id="PS50297">
    <property type="entry name" value="ANK_REP_REGION"/>
    <property type="match status" value="2"/>
</dbReference>
<feature type="repeat" description="ANK" evidence="3">
    <location>
        <begin position="193"/>
        <end position="225"/>
    </location>
</feature>
<dbReference type="STRING" id="1287681.M7T6E0"/>
<dbReference type="eggNOG" id="KOG4177">
    <property type="taxonomic scope" value="Eukaryota"/>
</dbReference>
<keyword evidence="5" id="KW-1185">Reference proteome</keyword>
<proteinExistence type="predicted"/>
<gene>
    <name evidence="4" type="ORF">UCREL1_7637</name>
</gene>
<dbReference type="Proteomes" id="UP000012174">
    <property type="component" value="Unassembled WGS sequence"/>
</dbReference>
<keyword evidence="2 3" id="KW-0040">ANK repeat</keyword>
<accession>M7T6E0</accession>
<dbReference type="InterPro" id="IPR036770">
    <property type="entry name" value="Ankyrin_rpt-contain_sf"/>
</dbReference>
<name>M7T6E0_EUTLA</name>
<reference evidence="5" key="1">
    <citation type="journal article" date="2013" name="Genome Announc.">
        <title>Draft genome sequence of the grapevine dieback fungus Eutypa lata UCR-EL1.</title>
        <authorList>
            <person name="Blanco-Ulate B."/>
            <person name="Rolshausen P.E."/>
            <person name="Cantu D."/>
        </authorList>
    </citation>
    <scope>NUCLEOTIDE SEQUENCE [LARGE SCALE GENOMIC DNA]</scope>
    <source>
        <strain evidence="5">UCR-EL1</strain>
    </source>
</reference>
<dbReference type="Pfam" id="PF12796">
    <property type="entry name" value="Ank_2"/>
    <property type="match status" value="3"/>
</dbReference>
<dbReference type="Pfam" id="PF00023">
    <property type="entry name" value="Ank"/>
    <property type="match status" value="2"/>
</dbReference>
<evidence type="ECO:0000256" key="2">
    <source>
        <dbReference type="ARBA" id="ARBA00023043"/>
    </source>
</evidence>